<dbReference type="PROSITE" id="PS50026">
    <property type="entry name" value="EGF_3"/>
    <property type="match status" value="2"/>
</dbReference>
<dbReference type="SUPFAM" id="SSF50494">
    <property type="entry name" value="Trypsin-like serine proteases"/>
    <property type="match status" value="1"/>
</dbReference>
<feature type="disulfide bond" evidence="11">
    <location>
        <begin position="1299"/>
        <end position="1360"/>
    </location>
</feature>
<dbReference type="SMART" id="SM00192">
    <property type="entry name" value="LDLa"/>
    <property type="match status" value="1"/>
</dbReference>
<feature type="domain" description="CUB" evidence="14">
    <location>
        <begin position="591"/>
        <end position="707"/>
    </location>
</feature>
<evidence type="ECO:0000259" key="17">
    <source>
        <dbReference type="PROSITE" id="PS50060"/>
    </source>
</evidence>
<evidence type="ECO:0000256" key="8">
    <source>
        <dbReference type="ARBA" id="ARBA00022989"/>
    </source>
</evidence>
<dbReference type="InterPro" id="IPR001254">
    <property type="entry name" value="Trypsin_dom"/>
</dbReference>
<feature type="domain" description="MAM" evidence="17">
    <location>
        <begin position="717"/>
        <end position="876"/>
    </location>
</feature>
<dbReference type="SUPFAM" id="SSF63501">
    <property type="entry name" value="Frizzled cysteine-rich domain"/>
    <property type="match status" value="2"/>
</dbReference>
<dbReference type="InterPro" id="IPR018114">
    <property type="entry name" value="TRYPSIN_HIS"/>
</dbReference>
<dbReference type="InterPro" id="IPR036790">
    <property type="entry name" value="Frizzled_dom_sf"/>
</dbReference>
<evidence type="ECO:0000256" key="11">
    <source>
        <dbReference type="PROSITE-ProRule" id="PRU00090"/>
    </source>
</evidence>
<dbReference type="CDD" id="cd07066">
    <property type="entry name" value="CRD_FZ"/>
    <property type="match status" value="2"/>
</dbReference>
<feature type="domain" description="FZ" evidence="16">
    <location>
        <begin position="1109"/>
        <end position="1224"/>
    </location>
</feature>
<dbReference type="PANTHER" id="PTHR23282">
    <property type="entry name" value="APICAL ENDOSOMAL GLYCOPROTEIN PRECURSOR"/>
    <property type="match status" value="1"/>
</dbReference>
<dbReference type="Pfam" id="PF00629">
    <property type="entry name" value="MAM"/>
    <property type="match status" value="3"/>
</dbReference>
<dbReference type="InterPro" id="IPR000998">
    <property type="entry name" value="MAM_dom"/>
</dbReference>
<keyword evidence="8" id="KW-1133">Transmembrane helix</keyword>
<dbReference type="SMART" id="SM00063">
    <property type="entry name" value="FRI"/>
    <property type="match status" value="2"/>
</dbReference>
<feature type="domain" description="CUB" evidence="14">
    <location>
        <begin position="999"/>
        <end position="1111"/>
    </location>
</feature>
<dbReference type="CDD" id="cd00041">
    <property type="entry name" value="CUB"/>
    <property type="match status" value="2"/>
</dbReference>
<feature type="domain" description="MAM" evidence="17">
    <location>
        <begin position="186"/>
        <end position="349"/>
    </location>
</feature>
<keyword evidence="7" id="KW-0677">Repeat</keyword>
<dbReference type="InterPro" id="IPR043504">
    <property type="entry name" value="Peptidase_S1_PA_chymotrypsin"/>
</dbReference>
<reference evidence="20" key="1">
    <citation type="submission" date="2025-08" db="UniProtKB">
        <authorList>
            <consortium name="RefSeq"/>
        </authorList>
    </citation>
    <scope>IDENTIFICATION</scope>
    <source>
        <tissue evidence="20">Testes</tissue>
    </source>
</reference>
<keyword evidence="10" id="KW-0245">EGF-like domain</keyword>
<dbReference type="InterPro" id="IPR036055">
    <property type="entry name" value="LDL_receptor-like_sf"/>
</dbReference>
<keyword evidence="8" id="KW-0472">Membrane</keyword>
<feature type="domain" description="EGF-like" evidence="15">
    <location>
        <begin position="1262"/>
        <end position="1298"/>
    </location>
</feature>
<dbReference type="Pfam" id="PF00431">
    <property type="entry name" value="CUB"/>
    <property type="match status" value="3"/>
</dbReference>
<evidence type="ECO:0000313" key="19">
    <source>
        <dbReference type="Proteomes" id="UP000694865"/>
    </source>
</evidence>
<dbReference type="Pfam" id="PF01392">
    <property type="entry name" value="Fz"/>
    <property type="match status" value="2"/>
</dbReference>
<dbReference type="SMART" id="SM00181">
    <property type="entry name" value="EGF"/>
    <property type="match status" value="3"/>
</dbReference>
<name>A0ABM0MPP7_SACKO</name>
<dbReference type="InterPro" id="IPR035914">
    <property type="entry name" value="Sperma_CUB_dom_sf"/>
</dbReference>
<dbReference type="InterPro" id="IPR018097">
    <property type="entry name" value="EGF_Ca-bd_CS"/>
</dbReference>
<sequence>KWDSVSVTDHEGNVDKVILGVYKDSTVSMTTRTSHLTTTKAMKHFSKQRPSTQSITELINQERDGLTSSKFTYKNLEIIPSPQSNLPTVTVPAMEMKTTAAAEVVDRTVVSYSVGGTIDNMQTHTTRPEEVTSASLDGTTDSVQTRQKPYRTTKSEEITRRSTQDSQKSTTKDSRVNLEGIRSQQVACDFETSAICGFTQDNSDDFDWTRDYSGTSSLNTGPYYDHSEGTSYGYYMYIEATGQNTGDTARLQSTNISPSVASSCLEFWYHMYGSEMGTLNVYATANSYPYNQELLVTRSGNRDNYWRFAQIPYINNSSHVIEFEGIRGTSFTSDIAIDDVWISSQPCGPPTPSCNPACINGTCRYSDDYSTFCECTWPYSGISCDQATPATYDVTCDFEDADICGITQSMTGGYQWLRVANYSSLNGVIHDHTTGYGYYMHFLGYSGSAYLFTPIYSSTHGNNSVTCVAFWYQADGSVHDSFELNVNVIDRIDNESLGMHIGSTSDQTSDWTLMRFLYSRNQNPFYSVVIAGHSNYIPISIDDLTVHSGPCECQDYDFQCEDGNGCLPWQYACNGISECQDGSDERICGICGGDVYIPAYGSYTINSPGYPNPYPSYCDCRWRIHTDVGYSMIITIQHFSVRHSDAYLYIYNGANETSSAALSLTGSSSSQLPTHGWRSTYNDVFLHFTSSYYYNVYSGWEIRIVSQLSPTRPPFGTICDFEDDFICSYDQDTMDDFDWTRISGSTPSGSTGPSGDHTTTRGFYMYIEASSAYYNSIARLNTYAISKNSNASCLQLWYHMYGSNMGTFNVYIDDFTNSTLIMTRSGNLGNYWRHAVIMIPYTSSERYRIVFEGVRGTSYYSDLAIDDVQIFDQCDYQQCGGTFMLGSEELAIITSPGHPNKYDINDNCLIYVVASDSGDLRIIFNTFDSRRNYDYLDIGVGNDAFNASSRVLHHSGSVLPDGIYAAEGSVWIDWMTYNYYYTNNYYTGFNLTVENVPKCIHIIRMSLGQHNHITSKNYPDSYENLHHCTWIVSSEEGVAINVHFLEFNTQFQRDNLSLGIGDSPSLQSQVVMHSGSTIPDDWISETHTIWIQFATDASITYRGFRLELEAVKYCENIGIPFCEPYLPYGGSQFYSPFGLTRQQTEQVIDRTREVEGCHEYIQLFMCSLLSPECGVNGTYRQPCRAFCDDVRSACEDTMHFGGLVWPVNCSSLPSPVEAVDCIRITPCLSFPCQHNGTCLATSEQNYTCACEAGYIGHQCEIDFDECSSTPCANGGTCIDGINDYTCFCSIGYTGQQCDCVDITIESCQYLDLNYARLASFSRSRSNNQGIRDFIQSLQYERAGCYEHIGFFMCALLAPECSDEGYYRPPCNYFCEIARSECEPKFNTGGIRWPIDCDVLPNNNDSAVCVPDPNVAAGSGLCGRRLFGSDRIVGGMAAQLGSWPWQVSVLRHGSHICGAVIIDPNWILTAAHCVDGYSASSYELRMGFISQADSVPTEIRRSVNEIIMHPVYEYPPWYNDYDVALFRVEPAIEYTEYIRPACLPPANDLSFFHAGELCTVSGWGFLYDGGYVANSLQEAEINLWDQATCNSMLNSNILDSYICAGGPGAGSASTCS</sequence>
<comment type="similarity">
    <text evidence="3">Belongs to the nephronectin family.</text>
</comment>
<dbReference type="Pfam" id="PF00008">
    <property type="entry name" value="EGF"/>
    <property type="match status" value="2"/>
</dbReference>
<comment type="caution">
    <text evidence="10">Lacks conserved residue(s) required for the propagation of feature annotation.</text>
</comment>
<organism evidence="19 20">
    <name type="scientific">Saccoglossus kowalevskii</name>
    <name type="common">Acorn worm</name>
    <dbReference type="NCBI Taxonomy" id="10224"/>
    <lineage>
        <taxon>Eukaryota</taxon>
        <taxon>Metazoa</taxon>
        <taxon>Hemichordata</taxon>
        <taxon>Enteropneusta</taxon>
        <taxon>Harrimaniidae</taxon>
        <taxon>Saccoglossus</taxon>
    </lineage>
</organism>
<dbReference type="InterPro" id="IPR002172">
    <property type="entry name" value="LDrepeatLR_classA_rpt"/>
</dbReference>
<dbReference type="Pfam" id="PF00089">
    <property type="entry name" value="Trypsin"/>
    <property type="match status" value="1"/>
</dbReference>
<dbReference type="PROSITE" id="PS50038">
    <property type="entry name" value="FZ"/>
    <property type="match status" value="2"/>
</dbReference>
<evidence type="ECO:0000256" key="13">
    <source>
        <dbReference type="SAM" id="MobiDB-lite"/>
    </source>
</evidence>
<feature type="disulfide bond" evidence="11">
    <location>
        <begin position="1307"/>
        <end position="1353"/>
    </location>
</feature>
<dbReference type="Gene3D" id="1.10.2000.10">
    <property type="entry name" value="Frizzled cysteine-rich domain"/>
    <property type="match status" value="2"/>
</dbReference>
<evidence type="ECO:0000259" key="15">
    <source>
        <dbReference type="PROSITE" id="PS50026"/>
    </source>
</evidence>
<dbReference type="PROSITE" id="PS50240">
    <property type="entry name" value="TRYPSIN_DOM"/>
    <property type="match status" value="1"/>
</dbReference>
<dbReference type="Gene3D" id="2.60.120.290">
    <property type="entry name" value="Spermadhesin, CUB domain"/>
    <property type="match status" value="3"/>
</dbReference>
<proteinExistence type="inferred from homology"/>
<evidence type="ECO:0000256" key="3">
    <source>
        <dbReference type="ARBA" id="ARBA00009738"/>
    </source>
</evidence>
<dbReference type="PROSITE" id="PS01180">
    <property type="entry name" value="CUB"/>
    <property type="match status" value="3"/>
</dbReference>
<gene>
    <name evidence="20" type="primary">LOC102805322</name>
</gene>
<feature type="non-terminal residue" evidence="20">
    <location>
        <position position="1"/>
    </location>
</feature>
<evidence type="ECO:0000313" key="20">
    <source>
        <dbReference type="RefSeq" id="XP_006821988.1"/>
    </source>
</evidence>
<dbReference type="InterPro" id="IPR013320">
    <property type="entry name" value="ConA-like_dom_sf"/>
</dbReference>
<dbReference type="CDD" id="cd00112">
    <property type="entry name" value="LDLa"/>
    <property type="match status" value="1"/>
</dbReference>
<feature type="non-terminal residue" evidence="20">
    <location>
        <position position="1615"/>
    </location>
</feature>
<evidence type="ECO:0000256" key="7">
    <source>
        <dbReference type="ARBA" id="ARBA00022737"/>
    </source>
</evidence>
<feature type="compositionally biased region" description="Polar residues" evidence="13">
    <location>
        <begin position="132"/>
        <end position="152"/>
    </location>
</feature>
<dbReference type="PROSITE" id="PS01186">
    <property type="entry name" value="EGF_2"/>
    <property type="match status" value="2"/>
</dbReference>
<protein>
    <submittedName>
        <fullName evidence="20">Uncharacterized protein LOC102805322</fullName>
    </submittedName>
</protein>
<keyword evidence="6" id="KW-0812">Transmembrane</keyword>
<evidence type="ECO:0000256" key="2">
    <source>
        <dbReference type="ARBA" id="ARBA00004613"/>
    </source>
</evidence>
<dbReference type="GeneID" id="102805322"/>
<dbReference type="CDD" id="cd06263">
    <property type="entry name" value="MAM"/>
    <property type="match status" value="3"/>
</dbReference>
<evidence type="ECO:0000259" key="18">
    <source>
        <dbReference type="PROSITE" id="PS50240"/>
    </source>
</evidence>
<dbReference type="SMART" id="SM00042">
    <property type="entry name" value="CUB"/>
    <property type="match status" value="3"/>
</dbReference>
<dbReference type="SUPFAM" id="SSF49899">
    <property type="entry name" value="Concanavalin A-like lectins/glucanases"/>
    <property type="match status" value="3"/>
</dbReference>
<dbReference type="PROSITE" id="PS00010">
    <property type="entry name" value="ASX_HYDROXYL"/>
    <property type="match status" value="1"/>
</dbReference>
<dbReference type="SMART" id="SM00137">
    <property type="entry name" value="MAM"/>
    <property type="match status" value="3"/>
</dbReference>
<evidence type="ECO:0000256" key="6">
    <source>
        <dbReference type="ARBA" id="ARBA00022692"/>
    </source>
</evidence>
<dbReference type="Gene3D" id="2.60.120.200">
    <property type="match status" value="3"/>
</dbReference>
<dbReference type="PROSITE" id="PS00022">
    <property type="entry name" value="EGF_1"/>
    <property type="match status" value="3"/>
</dbReference>
<evidence type="ECO:0000259" key="14">
    <source>
        <dbReference type="PROSITE" id="PS01180"/>
    </source>
</evidence>
<feature type="disulfide bond" evidence="10">
    <location>
        <begin position="1250"/>
        <end position="1259"/>
    </location>
</feature>
<dbReference type="SMART" id="SM00179">
    <property type="entry name" value="EGF_CA"/>
    <property type="match status" value="2"/>
</dbReference>
<dbReference type="SUPFAM" id="SSF49854">
    <property type="entry name" value="Spermadhesin, CUB domain"/>
    <property type="match status" value="3"/>
</dbReference>
<dbReference type="SUPFAM" id="SSF57196">
    <property type="entry name" value="EGF/Laminin"/>
    <property type="match status" value="2"/>
</dbReference>
<comment type="subcellular location">
    <subcellularLocation>
        <location evidence="1">Cell membrane</location>
        <topology evidence="1">Single-pass membrane protein</topology>
    </subcellularLocation>
    <subcellularLocation>
        <location evidence="2">Secreted</location>
    </subcellularLocation>
</comment>
<accession>A0ABM0MPP7</accession>
<feature type="domain" description="EGF-like" evidence="15">
    <location>
        <begin position="1223"/>
        <end position="1260"/>
    </location>
</feature>
<feature type="domain" description="MAM" evidence="17">
    <location>
        <begin position="394"/>
        <end position="553"/>
    </location>
</feature>
<dbReference type="Proteomes" id="UP000694865">
    <property type="component" value="Unplaced"/>
</dbReference>
<dbReference type="PROSITE" id="PS00740">
    <property type="entry name" value="MAM_1"/>
    <property type="match status" value="1"/>
</dbReference>
<dbReference type="PRINTS" id="PR00020">
    <property type="entry name" value="MAMDOMAIN"/>
</dbReference>
<evidence type="ECO:0000256" key="10">
    <source>
        <dbReference type="PROSITE-ProRule" id="PRU00076"/>
    </source>
</evidence>
<dbReference type="CDD" id="cd00054">
    <property type="entry name" value="EGF_CA"/>
    <property type="match status" value="2"/>
</dbReference>
<dbReference type="Gene3D" id="2.40.10.10">
    <property type="entry name" value="Trypsin-like serine proteases"/>
    <property type="match status" value="1"/>
</dbReference>
<dbReference type="InterPro" id="IPR000742">
    <property type="entry name" value="EGF"/>
</dbReference>
<dbReference type="InterPro" id="IPR000152">
    <property type="entry name" value="EGF-type_Asp/Asn_hydroxyl_site"/>
</dbReference>
<dbReference type="PROSITE" id="PS01187">
    <property type="entry name" value="EGF_CA"/>
    <property type="match status" value="1"/>
</dbReference>
<dbReference type="RefSeq" id="XP_006821988.1">
    <property type="nucleotide sequence ID" value="XM_006821925.1"/>
</dbReference>
<keyword evidence="5" id="KW-0768">Sushi</keyword>
<dbReference type="CDD" id="cd00190">
    <property type="entry name" value="Tryp_SPc"/>
    <property type="match status" value="1"/>
</dbReference>
<dbReference type="Gene3D" id="2.10.25.10">
    <property type="entry name" value="Laminin"/>
    <property type="match status" value="2"/>
</dbReference>
<evidence type="ECO:0000256" key="12">
    <source>
        <dbReference type="PROSITE-ProRule" id="PRU00124"/>
    </source>
</evidence>
<evidence type="ECO:0000256" key="1">
    <source>
        <dbReference type="ARBA" id="ARBA00004162"/>
    </source>
</evidence>
<feature type="domain" description="FZ" evidence="16">
    <location>
        <begin position="1294"/>
        <end position="1411"/>
    </location>
</feature>
<dbReference type="SUPFAM" id="SSF57424">
    <property type="entry name" value="LDL receptor-like module"/>
    <property type="match status" value="1"/>
</dbReference>
<dbReference type="Gene3D" id="4.10.400.10">
    <property type="entry name" value="Low-density Lipoprotein Receptor"/>
    <property type="match status" value="1"/>
</dbReference>
<dbReference type="PANTHER" id="PTHR23282:SF142">
    <property type="entry name" value="MAM DOMAIN-CONTAINING PROTEIN"/>
    <property type="match status" value="1"/>
</dbReference>
<evidence type="ECO:0000259" key="16">
    <source>
        <dbReference type="PROSITE" id="PS50038"/>
    </source>
</evidence>
<keyword evidence="4" id="KW-0964">Secreted</keyword>
<feature type="disulfide bond" evidence="10">
    <location>
        <begin position="1288"/>
        <end position="1297"/>
    </location>
</feature>
<keyword evidence="9 10" id="KW-1015">Disulfide bond</keyword>
<dbReference type="PROSITE" id="PS00134">
    <property type="entry name" value="TRYPSIN_HIS"/>
    <property type="match status" value="1"/>
</dbReference>
<dbReference type="InterPro" id="IPR009003">
    <property type="entry name" value="Peptidase_S1_PA"/>
</dbReference>
<keyword evidence="19" id="KW-1185">Reference proteome</keyword>
<evidence type="ECO:0000256" key="4">
    <source>
        <dbReference type="ARBA" id="ARBA00022525"/>
    </source>
</evidence>
<feature type="compositionally biased region" description="Basic and acidic residues" evidence="13">
    <location>
        <begin position="153"/>
        <end position="163"/>
    </location>
</feature>
<feature type="disulfide bond" evidence="12">
    <location>
        <begin position="573"/>
        <end position="588"/>
    </location>
</feature>
<feature type="region of interest" description="Disordered" evidence="13">
    <location>
        <begin position="118"/>
        <end position="177"/>
    </location>
</feature>
<feature type="domain" description="Peptidase S1" evidence="18">
    <location>
        <begin position="1431"/>
        <end position="1615"/>
    </location>
</feature>
<dbReference type="InterPro" id="IPR051560">
    <property type="entry name" value="MAM_domain-containing"/>
</dbReference>
<evidence type="ECO:0000256" key="9">
    <source>
        <dbReference type="ARBA" id="ARBA00023157"/>
    </source>
</evidence>
<dbReference type="InterPro" id="IPR001881">
    <property type="entry name" value="EGF-like_Ca-bd_dom"/>
</dbReference>
<dbReference type="SMART" id="SM00020">
    <property type="entry name" value="Tryp_SPc"/>
    <property type="match status" value="1"/>
</dbReference>
<dbReference type="PROSITE" id="PS50068">
    <property type="entry name" value="LDLRA_2"/>
    <property type="match status" value="1"/>
</dbReference>
<dbReference type="InterPro" id="IPR020067">
    <property type="entry name" value="Frizzled_dom"/>
</dbReference>
<feature type="domain" description="CUB" evidence="14">
    <location>
        <begin position="879"/>
        <end position="996"/>
    </location>
</feature>
<dbReference type="InterPro" id="IPR000859">
    <property type="entry name" value="CUB_dom"/>
</dbReference>
<evidence type="ECO:0000256" key="5">
    <source>
        <dbReference type="ARBA" id="ARBA00022659"/>
    </source>
</evidence>
<dbReference type="PROSITE" id="PS50060">
    <property type="entry name" value="MAM_2"/>
    <property type="match status" value="3"/>
</dbReference>